<gene>
    <name evidence="2" type="ORF">CPB84DRAFT_1746696</name>
</gene>
<evidence type="ECO:0000313" key="3">
    <source>
        <dbReference type="Proteomes" id="UP000724874"/>
    </source>
</evidence>
<reference evidence="2" key="1">
    <citation type="submission" date="2020-11" db="EMBL/GenBank/DDBJ databases">
        <authorList>
            <consortium name="DOE Joint Genome Institute"/>
            <person name="Ahrendt S."/>
            <person name="Riley R."/>
            <person name="Andreopoulos W."/>
            <person name="LaButti K."/>
            <person name="Pangilinan J."/>
            <person name="Ruiz-duenas F.J."/>
            <person name="Barrasa J.M."/>
            <person name="Sanchez-Garcia M."/>
            <person name="Camarero S."/>
            <person name="Miyauchi S."/>
            <person name="Serrano A."/>
            <person name="Linde D."/>
            <person name="Babiker R."/>
            <person name="Drula E."/>
            <person name="Ayuso-Fernandez I."/>
            <person name="Pacheco R."/>
            <person name="Padilla G."/>
            <person name="Ferreira P."/>
            <person name="Barriuso J."/>
            <person name="Kellner H."/>
            <person name="Castanera R."/>
            <person name="Alfaro M."/>
            <person name="Ramirez L."/>
            <person name="Pisabarro A.G."/>
            <person name="Kuo A."/>
            <person name="Tritt A."/>
            <person name="Lipzen A."/>
            <person name="He G."/>
            <person name="Yan M."/>
            <person name="Ng V."/>
            <person name="Cullen D."/>
            <person name="Martin F."/>
            <person name="Rosso M.-N."/>
            <person name="Henrissat B."/>
            <person name="Hibbett D."/>
            <person name="Martinez A.T."/>
            <person name="Grigoriev I.V."/>
        </authorList>
    </citation>
    <scope>NUCLEOTIDE SEQUENCE</scope>
    <source>
        <strain evidence="2">AH 44721</strain>
    </source>
</reference>
<evidence type="ECO:0000256" key="1">
    <source>
        <dbReference type="SAM" id="MobiDB-lite"/>
    </source>
</evidence>
<comment type="caution">
    <text evidence="2">The sequence shown here is derived from an EMBL/GenBank/DDBJ whole genome shotgun (WGS) entry which is preliminary data.</text>
</comment>
<feature type="compositionally biased region" description="Low complexity" evidence="1">
    <location>
        <begin position="63"/>
        <end position="76"/>
    </location>
</feature>
<dbReference type="AlphaFoldDB" id="A0A9P5NSN7"/>
<feature type="region of interest" description="Disordered" evidence="1">
    <location>
        <begin position="41"/>
        <end position="76"/>
    </location>
</feature>
<evidence type="ECO:0000313" key="2">
    <source>
        <dbReference type="EMBL" id="KAF8902437.1"/>
    </source>
</evidence>
<keyword evidence="3" id="KW-1185">Reference proteome</keyword>
<dbReference type="Proteomes" id="UP000724874">
    <property type="component" value="Unassembled WGS sequence"/>
</dbReference>
<protein>
    <submittedName>
        <fullName evidence="2">Uncharacterized protein</fullName>
    </submittedName>
</protein>
<sequence>MAVLPGAVRLHRSCWPLMHRPGYGSCTQQLHVFIELKATAEGQGGQHRSSNKDSTSDSHSQADRGGVAGAASASSSTHGQATSSLLLNAREMGMAVVREVGGSFSGSLLQRGSDRGDEDQCDFMRSELLGKLRNVINAVELDIWLSSHFHLLPPLLCFVLLAPPSSEDVDIYSVSVGRLLPPSPRKSKPEADILPFLINSPTPTSLAQKSKPEVGQRHLMFGQPLRGIWISQGSLKGGVACKYPSKAVPETTGDGNPHP</sequence>
<feature type="compositionally biased region" description="Basic and acidic residues" evidence="1">
    <location>
        <begin position="50"/>
        <end position="62"/>
    </location>
</feature>
<organism evidence="2 3">
    <name type="scientific">Gymnopilus junonius</name>
    <name type="common">Spectacular rustgill mushroom</name>
    <name type="synonym">Gymnopilus spectabilis subsp. junonius</name>
    <dbReference type="NCBI Taxonomy" id="109634"/>
    <lineage>
        <taxon>Eukaryota</taxon>
        <taxon>Fungi</taxon>
        <taxon>Dikarya</taxon>
        <taxon>Basidiomycota</taxon>
        <taxon>Agaricomycotina</taxon>
        <taxon>Agaricomycetes</taxon>
        <taxon>Agaricomycetidae</taxon>
        <taxon>Agaricales</taxon>
        <taxon>Agaricineae</taxon>
        <taxon>Hymenogastraceae</taxon>
        <taxon>Gymnopilus</taxon>
    </lineage>
</organism>
<accession>A0A9P5NSN7</accession>
<name>A0A9P5NSN7_GYMJU</name>
<proteinExistence type="predicted"/>
<dbReference type="EMBL" id="JADNYJ010000036">
    <property type="protein sequence ID" value="KAF8902437.1"/>
    <property type="molecule type" value="Genomic_DNA"/>
</dbReference>